<feature type="non-terminal residue" evidence="8">
    <location>
        <position position="236"/>
    </location>
</feature>
<dbReference type="VEuPathDB" id="FungiDB:RhiirA1_356716"/>
<evidence type="ECO:0000256" key="6">
    <source>
        <dbReference type="ARBA" id="ARBA00049244"/>
    </source>
</evidence>
<dbReference type="PANTHER" id="PTHR10322">
    <property type="entry name" value="DNA POLYMERASE CATALYTIC SUBUNIT"/>
    <property type="match status" value="1"/>
</dbReference>
<reference evidence="8 9" key="2">
    <citation type="submission" date="2017-10" db="EMBL/GenBank/DDBJ databases">
        <title>Extensive intraspecific genome diversity in a model arbuscular mycorrhizal fungus.</title>
        <authorList>
            <person name="Chen E.C.H."/>
            <person name="Morin E."/>
            <person name="Baudet D."/>
            <person name="Noel J."/>
            <person name="Ndikumana S."/>
            <person name="Charron P."/>
            <person name="St-Onge C."/>
            <person name="Giorgi J."/>
            <person name="Grigoriev I.V."/>
            <person name="Roux C."/>
            <person name="Martin F.M."/>
            <person name="Corradi N."/>
        </authorList>
    </citation>
    <scope>NUCLEOTIDE SEQUENCE [LARGE SCALE GENOMIC DNA]</scope>
    <source>
        <strain evidence="8 9">C2</strain>
    </source>
</reference>
<dbReference type="InterPro" id="IPR023211">
    <property type="entry name" value="DNA_pol_palm_dom_sf"/>
</dbReference>
<dbReference type="Pfam" id="PF00136">
    <property type="entry name" value="DNA_pol_B"/>
    <property type="match status" value="1"/>
</dbReference>
<gene>
    <name evidence="8" type="ORF">RhiirC2_802801</name>
</gene>
<keyword evidence="5" id="KW-0238">DNA-binding</keyword>
<dbReference type="VEuPathDB" id="FungiDB:FUN_020159"/>
<name>A0A2N1M0X4_9GLOM</name>
<evidence type="ECO:0000256" key="1">
    <source>
        <dbReference type="ARBA" id="ARBA00012417"/>
    </source>
</evidence>
<dbReference type="InterPro" id="IPR017964">
    <property type="entry name" value="DNA-dir_DNA_pol_B_CS"/>
</dbReference>
<keyword evidence="3" id="KW-0548">Nucleotidyltransferase</keyword>
<dbReference type="EMBL" id="LLXL01007978">
    <property type="protein sequence ID" value="PKK55294.1"/>
    <property type="molecule type" value="Genomic_DNA"/>
</dbReference>
<dbReference type="GO" id="GO:0003887">
    <property type="term" value="F:DNA-directed DNA polymerase activity"/>
    <property type="evidence" value="ECO:0007669"/>
    <property type="project" value="UniProtKB-KW"/>
</dbReference>
<accession>A0A2N1M0X4</accession>
<protein>
    <recommendedName>
        <fullName evidence="1">DNA-directed DNA polymerase</fullName>
        <ecNumber evidence="1">2.7.7.7</ecNumber>
    </recommendedName>
</protein>
<evidence type="ECO:0000256" key="5">
    <source>
        <dbReference type="ARBA" id="ARBA00023125"/>
    </source>
</evidence>
<dbReference type="GO" id="GO:0006261">
    <property type="term" value="P:DNA-templated DNA replication"/>
    <property type="evidence" value="ECO:0007669"/>
    <property type="project" value="TreeGrafter"/>
</dbReference>
<feature type="domain" description="DNA-directed DNA polymerase family B multifunctional" evidence="7">
    <location>
        <begin position="36"/>
        <end position="235"/>
    </location>
</feature>
<comment type="caution">
    <text evidence="8">The sequence shown here is derived from an EMBL/GenBank/DDBJ whole genome shotgun (WGS) entry which is preliminary data.</text>
</comment>
<sequence length="236" mass="27062">MEKKGLYPTVLEDLFNKRLELKARLAPLGKKKQQLGKMISSAKERGKKIPESLNLEYSSVCFDYDYWDSKQKALKVYMNTFYGEAGNSLSPIFLRELACGTTTAGKYNLNLVAEFVSRKGFGIKYGDTDSLYLTCPDSCYEKCDLAYNDGKGEISKLEYWTEMVKITMNVMKKLRDQVNAYLRIKSETSYLKMAYEEVLFPVCFTGKKKYFGVGHEDVVNFKPKTLFKKGIDTVKQ</sequence>
<dbReference type="SUPFAM" id="SSF56672">
    <property type="entry name" value="DNA/RNA polymerases"/>
    <property type="match status" value="1"/>
</dbReference>
<comment type="catalytic activity">
    <reaction evidence="6">
        <text>DNA(n) + a 2'-deoxyribonucleoside 5'-triphosphate = DNA(n+1) + diphosphate</text>
        <dbReference type="Rhea" id="RHEA:22508"/>
        <dbReference type="Rhea" id="RHEA-COMP:17339"/>
        <dbReference type="Rhea" id="RHEA-COMP:17340"/>
        <dbReference type="ChEBI" id="CHEBI:33019"/>
        <dbReference type="ChEBI" id="CHEBI:61560"/>
        <dbReference type="ChEBI" id="CHEBI:173112"/>
        <dbReference type="EC" id="2.7.7.7"/>
    </reaction>
</comment>
<dbReference type="GO" id="GO:0000166">
    <property type="term" value="F:nucleotide binding"/>
    <property type="evidence" value="ECO:0007669"/>
    <property type="project" value="InterPro"/>
</dbReference>
<evidence type="ECO:0000313" key="9">
    <source>
        <dbReference type="Proteomes" id="UP000233469"/>
    </source>
</evidence>
<dbReference type="AlphaFoldDB" id="A0A2N1M0X4"/>
<evidence type="ECO:0000256" key="3">
    <source>
        <dbReference type="ARBA" id="ARBA00022695"/>
    </source>
</evidence>
<evidence type="ECO:0000313" key="8">
    <source>
        <dbReference type="EMBL" id="PKK55294.1"/>
    </source>
</evidence>
<keyword evidence="2" id="KW-0808">Transferase</keyword>
<keyword evidence="4" id="KW-0239">DNA-directed DNA polymerase</keyword>
<organism evidence="8 9">
    <name type="scientific">Rhizophagus irregularis</name>
    <dbReference type="NCBI Taxonomy" id="588596"/>
    <lineage>
        <taxon>Eukaryota</taxon>
        <taxon>Fungi</taxon>
        <taxon>Fungi incertae sedis</taxon>
        <taxon>Mucoromycota</taxon>
        <taxon>Glomeromycotina</taxon>
        <taxon>Glomeromycetes</taxon>
        <taxon>Glomerales</taxon>
        <taxon>Glomeraceae</taxon>
        <taxon>Rhizophagus</taxon>
    </lineage>
</organism>
<dbReference type="Proteomes" id="UP000233469">
    <property type="component" value="Unassembled WGS sequence"/>
</dbReference>
<evidence type="ECO:0000259" key="7">
    <source>
        <dbReference type="Pfam" id="PF00136"/>
    </source>
</evidence>
<proteinExistence type="predicted"/>
<dbReference type="GO" id="GO:0003677">
    <property type="term" value="F:DNA binding"/>
    <property type="evidence" value="ECO:0007669"/>
    <property type="project" value="UniProtKB-KW"/>
</dbReference>
<evidence type="ECO:0000256" key="4">
    <source>
        <dbReference type="ARBA" id="ARBA00022932"/>
    </source>
</evidence>
<dbReference type="InterPro" id="IPR006134">
    <property type="entry name" value="DNA-dir_DNA_pol_B_multi_dom"/>
</dbReference>
<dbReference type="PANTHER" id="PTHR10322:SF23">
    <property type="entry name" value="DNA POLYMERASE DELTA CATALYTIC SUBUNIT"/>
    <property type="match status" value="1"/>
</dbReference>
<dbReference type="InterPro" id="IPR043502">
    <property type="entry name" value="DNA/RNA_pol_sf"/>
</dbReference>
<evidence type="ECO:0000256" key="2">
    <source>
        <dbReference type="ARBA" id="ARBA00022679"/>
    </source>
</evidence>
<dbReference type="InterPro" id="IPR050240">
    <property type="entry name" value="DNA_pol_type-B"/>
</dbReference>
<reference evidence="8 9" key="1">
    <citation type="submission" date="2016-04" db="EMBL/GenBank/DDBJ databases">
        <title>Genome analyses suggest a sexual origin of heterokaryosis in a supposedly ancient asexual fungus.</title>
        <authorList>
            <person name="Ropars J."/>
            <person name="Sedzielewska K."/>
            <person name="Noel J."/>
            <person name="Charron P."/>
            <person name="Farinelli L."/>
            <person name="Marton T."/>
            <person name="Kruger M."/>
            <person name="Pelin A."/>
            <person name="Brachmann A."/>
            <person name="Corradi N."/>
        </authorList>
    </citation>
    <scope>NUCLEOTIDE SEQUENCE [LARGE SCALE GENOMIC DNA]</scope>
    <source>
        <strain evidence="8 9">C2</strain>
    </source>
</reference>
<dbReference type="EC" id="2.7.7.7" evidence="1"/>
<dbReference type="PROSITE" id="PS00116">
    <property type="entry name" value="DNA_POLYMERASE_B"/>
    <property type="match status" value="1"/>
</dbReference>
<dbReference type="Gene3D" id="3.90.1600.10">
    <property type="entry name" value="Palm domain of DNA polymerase"/>
    <property type="match status" value="1"/>
</dbReference>